<name>A0A7W5DPE9_9PORP</name>
<protein>
    <recommendedName>
        <fullName evidence="2">UPF0102 protein FHX64_000818</fullName>
    </recommendedName>
</protein>
<keyword evidence="3" id="KW-0540">Nuclease</keyword>
<dbReference type="HAMAP" id="MF_00048">
    <property type="entry name" value="UPF0102"/>
    <property type="match status" value="1"/>
</dbReference>
<dbReference type="GO" id="GO:0003676">
    <property type="term" value="F:nucleic acid binding"/>
    <property type="evidence" value="ECO:0007669"/>
    <property type="project" value="InterPro"/>
</dbReference>
<dbReference type="InterPro" id="IPR011856">
    <property type="entry name" value="tRNA_endonuc-like_dom_sf"/>
</dbReference>
<accession>A0A7W5DPE9</accession>
<evidence type="ECO:0000313" key="3">
    <source>
        <dbReference type="EMBL" id="MBB3186655.1"/>
    </source>
</evidence>
<organism evidence="3 4">
    <name type="scientific">Microbacter margulisiae</name>
    <dbReference type="NCBI Taxonomy" id="1350067"/>
    <lineage>
        <taxon>Bacteria</taxon>
        <taxon>Pseudomonadati</taxon>
        <taxon>Bacteroidota</taxon>
        <taxon>Bacteroidia</taxon>
        <taxon>Bacteroidales</taxon>
        <taxon>Porphyromonadaceae</taxon>
        <taxon>Microbacter</taxon>
    </lineage>
</organism>
<dbReference type="Proteomes" id="UP000544222">
    <property type="component" value="Unassembled WGS sequence"/>
</dbReference>
<dbReference type="InterPro" id="IPR003509">
    <property type="entry name" value="UPF0102_YraN-like"/>
</dbReference>
<dbReference type="PANTHER" id="PTHR34039:SF1">
    <property type="entry name" value="UPF0102 PROTEIN YRAN"/>
    <property type="match status" value="1"/>
</dbReference>
<dbReference type="GO" id="GO:0004519">
    <property type="term" value="F:endonuclease activity"/>
    <property type="evidence" value="ECO:0007669"/>
    <property type="project" value="UniProtKB-KW"/>
</dbReference>
<comment type="caution">
    <text evidence="3">The sequence shown here is derived from an EMBL/GenBank/DDBJ whole genome shotgun (WGS) entry which is preliminary data.</text>
</comment>
<keyword evidence="3" id="KW-0255">Endonuclease</keyword>
<dbReference type="EMBL" id="JACHYB010000001">
    <property type="protein sequence ID" value="MBB3186655.1"/>
    <property type="molecule type" value="Genomic_DNA"/>
</dbReference>
<dbReference type="SUPFAM" id="SSF52980">
    <property type="entry name" value="Restriction endonuclease-like"/>
    <property type="match status" value="1"/>
</dbReference>
<dbReference type="AlphaFoldDB" id="A0A7W5DPE9"/>
<gene>
    <name evidence="3" type="ORF">FHX64_000818</name>
</gene>
<evidence type="ECO:0000256" key="1">
    <source>
        <dbReference type="ARBA" id="ARBA00006738"/>
    </source>
</evidence>
<comment type="similarity">
    <text evidence="1 2">Belongs to the UPF0102 family.</text>
</comment>
<evidence type="ECO:0000256" key="2">
    <source>
        <dbReference type="HAMAP-Rule" id="MF_00048"/>
    </source>
</evidence>
<reference evidence="3 4" key="1">
    <citation type="submission" date="2020-08" db="EMBL/GenBank/DDBJ databases">
        <title>Genomic Encyclopedia of Type Strains, Phase IV (KMG-IV): sequencing the most valuable type-strain genomes for metagenomic binning, comparative biology and taxonomic classification.</title>
        <authorList>
            <person name="Goeker M."/>
        </authorList>
    </citation>
    <scope>NUCLEOTIDE SEQUENCE [LARGE SCALE GENOMIC DNA]</scope>
    <source>
        <strain evidence="3 4">DSM 27471</strain>
    </source>
</reference>
<dbReference type="Gene3D" id="3.40.1350.10">
    <property type="match status" value="1"/>
</dbReference>
<dbReference type="Pfam" id="PF02021">
    <property type="entry name" value="UPF0102"/>
    <property type="match status" value="1"/>
</dbReference>
<keyword evidence="4" id="KW-1185">Reference proteome</keyword>
<sequence length="121" mass="14037">MAAHNELGKEGEEYAVEYLQQEGYRIRHTNWFFGKMELDIVAEKEDTLIVVEVKTRSTETFEHPEEAITPAKIRRIVNAADAYIQQFEIDMPTRFDVVSVIPDRKGFHILHIEDAFMAPVN</sequence>
<proteinExistence type="inferred from homology"/>
<dbReference type="CDD" id="cd20736">
    <property type="entry name" value="PoNe_Nuclease"/>
    <property type="match status" value="1"/>
</dbReference>
<dbReference type="InterPro" id="IPR011335">
    <property type="entry name" value="Restrct_endonuc-II-like"/>
</dbReference>
<dbReference type="RefSeq" id="WP_183412513.1">
    <property type="nucleotide sequence ID" value="NZ_JACHYB010000001.1"/>
</dbReference>
<evidence type="ECO:0000313" key="4">
    <source>
        <dbReference type="Proteomes" id="UP000544222"/>
    </source>
</evidence>
<keyword evidence="3" id="KW-0378">Hydrolase</keyword>
<dbReference type="PANTHER" id="PTHR34039">
    <property type="entry name" value="UPF0102 PROTEIN YRAN"/>
    <property type="match status" value="1"/>
</dbReference>